<dbReference type="SUPFAM" id="SSF51556">
    <property type="entry name" value="Metallo-dependent hydrolases"/>
    <property type="match status" value="1"/>
</dbReference>
<dbReference type="InterPro" id="IPR011059">
    <property type="entry name" value="Metal-dep_hydrolase_composite"/>
</dbReference>
<protein>
    <submittedName>
        <fullName evidence="1">Alpha-D-ribose 1-methylphosphonate 5-triphosphate diphosphatase</fullName>
    </submittedName>
</protein>
<dbReference type="RefSeq" id="WP_177139500.1">
    <property type="nucleotide sequence ID" value="NZ_VYGV01000028.1"/>
</dbReference>
<sequence length="400" mass="42457">MNTLERFAIAGGSALLPSGFQDDVVITVDHGVIVEICSEANGAPVMDARGLCVMPGIIDLHGDAFERQIMPRPGVHFDLQLALAETDRQLVANGISTAFHGVTFSWEPGLRSRDTLVRLMAAMDAAKDHLSCDARLHLRHETFNLDGEDEVLDWLAEGRIALLAFNDHTADILRKIGHPKDGMTVLQRTGLTAADLQALAERVAARRDEVPASIRRLAAAALAAGVPMASHDDPSPEVRTDYQSLGCNISEFPKTRETAVLARQYGNPVVFGAPNVVRGGSHMSNAVSAAVMARAGLCTVLTSDYYYPAMLPAAFRLSEDGVCDLASAWAMISSNAADAAGLSDRGRLAVGLRADIVLVRTPAGRPPSVAAHVIGGHLAFAAKGAPRFHAPLKAVALETL</sequence>
<accession>A0A7Y8H2Z2</accession>
<dbReference type="NCBIfam" id="NF011987">
    <property type="entry name" value="PRK15446.2-3"/>
    <property type="match status" value="1"/>
</dbReference>
<keyword evidence="2" id="KW-1185">Reference proteome</keyword>
<dbReference type="PIRSF" id="PIRSF038971">
    <property type="entry name" value="PhnM"/>
    <property type="match status" value="1"/>
</dbReference>
<dbReference type="GO" id="GO:0019700">
    <property type="term" value="P:organic phosphonate catabolic process"/>
    <property type="evidence" value="ECO:0007669"/>
    <property type="project" value="InterPro"/>
</dbReference>
<dbReference type="PANTHER" id="PTHR43135">
    <property type="entry name" value="ALPHA-D-RIBOSE 1-METHYLPHOSPHONATE 5-TRIPHOSPHATE DIPHOSPHATASE"/>
    <property type="match status" value="1"/>
</dbReference>
<dbReference type="SUPFAM" id="SSF51338">
    <property type="entry name" value="Composite domain of metallo-dependent hydrolases"/>
    <property type="match status" value="1"/>
</dbReference>
<comment type="caution">
    <text evidence="1">The sequence shown here is derived from an EMBL/GenBank/DDBJ whole genome shotgun (WGS) entry which is preliminary data.</text>
</comment>
<dbReference type="AlphaFoldDB" id="A0A7Y8H2Z2"/>
<proteinExistence type="predicted"/>
<dbReference type="GO" id="GO:0016810">
    <property type="term" value="F:hydrolase activity, acting on carbon-nitrogen (but not peptide) bonds"/>
    <property type="evidence" value="ECO:0007669"/>
    <property type="project" value="InterPro"/>
</dbReference>
<dbReference type="Gene3D" id="3.20.20.140">
    <property type="entry name" value="Metal-dependent hydrolases"/>
    <property type="match status" value="2"/>
</dbReference>
<name>A0A7Y8H2Z2_9BURK</name>
<evidence type="ECO:0000313" key="1">
    <source>
        <dbReference type="EMBL" id="NWF48708.1"/>
    </source>
</evidence>
<dbReference type="InterPro" id="IPR051781">
    <property type="entry name" value="Metallo-dep_Hydrolase"/>
</dbReference>
<organism evidence="1 2">
    <name type="scientific">Hydrogenophaga aromaticivorans</name>
    <dbReference type="NCBI Taxonomy" id="2610898"/>
    <lineage>
        <taxon>Bacteria</taxon>
        <taxon>Pseudomonadati</taxon>
        <taxon>Pseudomonadota</taxon>
        <taxon>Betaproteobacteria</taxon>
        <taxon>Burkholderiales</taxon>
        <taxon>Comamonadaceae</taxon>
        <taxon>Hydrogenophaga</taxon>
    </lineage>
</organism>
<dbReference type="NCBIfam" id="NF011990">
    <property type="entry name" value="PRK15446.2-6"/>
    <property type="match status" value="1"/>
</dbReference>
<evidence type="ECO:0000313" key="2">
    <source>
        <dbReference type="Proteomes" id="UP000545507"/>
    </source>
</evidence>
<gene>
    <name evidence="1" type="ORF">F3K02_26110</name>
</gene>
<dbReference type="PANTHER" id="PTHR43135:SF3">
    <property type="entry name" value="ALPHA-D-RIBOSE 1-METHYLPHOSPHONATE 5-TRIPHOSPHATE DIPHOSPHATASE"/>
    <property type="match status" value="1"/>
</dbReference>
<dbReference type="Gene3D" id="2.30.40.10">
    <property type="entry name" value="Urease, subunit C, domain 1"/>
    <property type="match status" value="1"/>
</dbReference>
<dbReference type="Proteomes" id="UP000545507">
    <property type="component" value="Unassembled WGS sequence"/>
</dbReference>
<reference evidence="1 2" key="1">
    <citation type="submission" date="2019-09" db="EMBL/GenBank/DDBJ databases">
        <title>Hydrogenophaga aromatica sp. nov., isolated from a para-xylene-degrading enrichment culture.</title>
        <authorList>
            <person name="Tancsics A."/>
            <person name="Banerjee S."/>
        </authorList>
    </citation>
    <scope>NUCLEOTIDE SEQUENCE [LARGE SCALE GENOMIC DNA]</scope>
    <source>
        <strain evidence="1 2">D2P1</strain>
    </source>
</reference>
<dbReference type="EMBL" id="VYGV01000028">
    <property type="protein sequence ID" value="NWF48708.1"/>
    <property type="molecule type" value="Genomic_DNA"/>
</dbReference>
<dbReference type="InterPro" id="IPR032466">
    <property type="entry name" value="Metal_Hydrolase"/>
</dbReference>
<dbReference type="InterPro" id="IPR012696">
    <property type="entry name" value="PhnM"/>
</dbReference>